<sequence>MSDPFIAALMQAETNRKVVHQQCVTARQEVLKRYNSAYEAVARRGQLGHDTPTNRRKASSLTELCRKDANLSVEQLMKAAYIAKDILHAREKQYKLACATEAEARQDLDNYRLSQGRLRHFEPNTTASDTKGPIQLWRAQVNAAFDDYDNMNSFPAPPPHPEGTKHSLSCRSRPRWRQKTSDDRLIQACDCAVRAAFLGGTRSKEETISLKTERLRWDPDLFPGALRAQASNEGLPVDIVANFTEAMPPYASTAYLDRLTRNADDLKTAFATAQGDVDEARAEQKRCERLKEKLSKQRQDEEAGLGIRSAPNSRSTPLDELFQSMLSLHLSVSEAEDASEKASEELRNARMNLDAIKGRLFHANSVLEEYQRWQRSTEEAKERDRVAAEAAEKHREEEKKFRRWVEAQGRKMRERQEAEDQLAQQRARIPAERERQAKAYEAKQRQAKEREARQQEARQSEASERDARAREEKLRQEQQRRAREKGDWPRDWFRQEKARLEDACSKLSPSARPPTKLIAIITRQNIVAFFAVFEAMPTDRSTLKAFPEPPSESCEELACRTSAADRKLEACSCNIKKVFSGVKNIKAMRNRFHPDKFARCPEEIREVMQKMAEEIFVVLSGMI</sequence>
<feature type="region of interest" description="Disordered" evidence="1">
    <location>
        <begin position="149"/>
        <end position="174"/>
    </location>
</feature>
<dbReference type="EMBL" id="JAUTXT010000002">
    <property type="protein sequence ID" value="KAK3679324.1"/>
    <property type="molecule type" value="Genomic_DNA"/>
</dbReference>
<feature type="region of interest" description="Disordered" evidence="1">
    <location>
        <begin position="375"/>
        <end position="399"/>
    </location>
</feature>
<evidence type="ECO:0000256" key="1">
    <source>
        <dbReference type="SAM" id="MobiDB-lite"/>
    </source>
</evidence>
<reference evidence="2" key="1">
    <citation type="submission" date="2023-07" db="EMBL/GenBank/DDBJ databases">
        <title>Black Yeasts Isolated from many extreme environments.</title>
        <authorList>
            <person name="Coleine C."/>
            <person name="Stajich J.E."/>
            <person name="Selbmann L."/>
        </authorList>
    </citation>
    <scope>NUCLEOTIDE SEQUENCE</scope>
    <source>
        <strain evidence="2">CCFEE 5485</strain>
    </source>
</reference>
<gene>
    <name evidence="2" type="ORF">LTR78_000885</name>
</gene>
<organism evidence="2 3">
    <name type="scientific">Recurvomyces mirabilis</name>
    <dbReference type="NCBI Taxonomy" id="574656"/>
    <lineage>
        <taxon>Eukaryota</taxon>
        <taxon>Fungi</taxon>
        <taxon>Dikarya</taxon>
        <taxon>Ascomycota</taxon>
        <taxon>Pezizomycotina</taxon>
        <taxon>Dothideomycetes</taxon>
        <taxon>Dothideomycetidae</taxon>
        <taxon>Mycosphaerellales</taxon>
        <taxon>Teratosphaeriaceae</taxon>
        <taxon>Recurvomyces</taxon>
    </lineage>
</organism>
<name>A0AAE0WWN6_9PEZI</name>
<proteinExistence type="predicted"/>
<evidence type="ECO:0000313" key="3">
    <source>
        <dbReference type="Proteomes" id="UP001274830"/>
    </source>
</evidence>
<feature type="region of interest" description="Disordered" evidence="1">
    <location>
        <begin position="291"/>
        <end position="316"/>
    </location>
</feature>
<feature type="compositionally biased region" description="Basic and acidic residues" evidence="1">
    <location>
        <begin position="291"/>
        <end position="301"/>
    </location>
</feature>
<dbReference type="Proteomes" id="UP001274830">
    <property type="component" value="Unassembled WGS sequence"/>
</dbReference>
<dbReference type="AlphaFoldDB" id="A0AAE0WWN6"/>
<feature type="compositionally biased region" description="Basic and acidic residues" evidence="1">
    <location>
        <begin position="429"/>
        <end position="488"/>
    </location>
</feature>
<keyword evidence="3" id="KW-1185">Reference proteome</keyword>
<accession>A0AAE0WWN6</accession>
<evidence type="ECO:0000313" key="2">
    <source>
        <dbReference type="EMBL" id="KAK3679324.1"/>
    </source>
</evidence>
<feature type="region of interest" description="Disordered" evidence="1">
    <location>
        <begin position="411"/>
        <end position="488"/>
    </location>
</feature>
<comment type="caution">
    <text evidence="2">The sequence shown here is derived from an EMBL/GenBank/DDBJ whole genome shotgun (WGS) entry which is preliminary data.</text>
</comment>
<protein>
    <submittedName>
        <fullName evidence="2">Uncharacterized protein</fullName>
    </submittedName>
</protein>